<evidence type="ECO:0000259" key="7">
    <source>
        <dbReference type="PROSITE" id="PS50217"/>
    </source>
</evidence>
<evidence type="ECO:0000256" key="4">
    <source>
        <dbReference type="ARBA" id="ARBA00023163"/>
    </source>
</evidence>
<keyword evidence="3" id="KW-0238">DNA-binding</keyword>
<feature type="coiled-coil region" evidence="6">
    <location>
        <begin position="275"/>
        <end position="302"/>
    </location>
</feature>
<feature type="domain" description="BZIP" evidence="7">
    <location>
        <begin position="257"/>
        <end position="303"/>
    </location>
</feature>
<dbReference type="PANTHER" id="PTHR45996:SF3">
    <property type="entry name" value="CREB-H TRANSCRIPTION FACTOR HOMOLOG LET-607"/>
    <property type="match status" value="1"/>
</dbReference>
<dbReference type="Pfam" id="PF00170">
    <property type="entry name" value="bZIP_1"/>
    <property type="match status" value="1"/>
</dbReference>
<name>A0A183E112_9BILA</name>
<dbReference type="AlphaFoldDB" id="A0A183E112"/>
<dbReference type="GO" id="GO:0000978">
    <property type="term" value="F:RNA polymerase II cis-regulatory region sequence-specific DNA binding"/>
    <property type="evidence" value="ECO:0007669"/>
    <property type="project" value="TreeGrafter"/>
</dbReference>
<dbReference type="InterPro" id="IPR051381">
    <property type="entry name" value="CREB_ATF_subfamily"/>
</dbReference>
<dbReference type="CDD" id="cd14689">
    <property type="entry name" value="bZIP_CREB3"/>
    <property type="match status" value="1"/>
</dbReference>
<keyword evidence="9" id="KW-1185">Reference proteome</keyword>
<sequence length="387" mass="43571">MEAAPFDLDLDLILRSTDDTNVILAGGGSADLWDPFLFDGATVLTESNNTEQNGLSAPNLSDPDCLLNSMCLQLDAQEDLVAGVKEFKAVAIDFCEDARIFHGDESGSAVDNSKEIFSWTTATTPLSNSGSSSVVSPPPPPPQSIYERTDLLQALAVSNEIFGESYESTFLPVPRPERECVLRAVSCTPSITSLRKPNRFTTVGMQGLIRSPGVRVLEAEKRKFQPLVLTDEEMKLCKKEGIRLPEFYPLTRNEERELKRIRRKIRNKHSAQTSRKKKQDYIEALEIRVENCSQENEELKKQVTLDLHIICKKGNAVCSRQPAKNEQQQQQSREHTGFRSNYSTMDYITALNKLQEHLYQLPLCLLFVDYEKAFDSVELVVLLRSHV</sequence>
<keyword evidence="6" id="KW-0175">Coiled coil</keyword>
<dbReference type="InterPro" id="IPR046347">
    <property type="entry name" value="bZIP_sf"/>
</dbReference>
<evidence type="ECO:0000313" key="10">
    <source>
        <dbReference type="WBParaSite" id="GPUH_0001467201-mRNA-1"/>
    </source>
</evidence>
<dbReference type="SUPFAM" id="SSF57959">
    <property type="entry name" value="Leucine zipper domain"/>
    <property type="match status" value="1"/>
</dbReference>
<evidence type="ECO:0000256" key="2">
    <source>
        <dbReference type="ARBA" id="ARBA00023015"/>
    </source>
</evidence>
<accession>A0A183E112</accession>
<dbReference type="Proteomes" id="UP000271098">
    <property type="component" value="Unassembled WGS sequence"/>
</dbReference>
<evidence type="ECO:0000256" key="1">
    <source>
        <dbReference type="ARBA" id="ARBA00004648"/>
    </source>
</evidence>
<comment type="subcellular location">
    <subcellularLocation>
        <location evidence="1">Endoplasmic reticulum membrane</location>
        <topology evidence="1">Single-pass type II membrane protein</topology>
    </subcellularLocation>
</comment>
<dbReference type="PANTHER" id="PTHR45996">
    <property type="entry name" value="AGAP001464-PB"/>
    <property type="match status" value="1"/>
</dbReference>
<dbReference type="GO" id="GO:0000981">
    <property type="term" value="F:DNA-binding transcription factor activity, RNA polymerase II-specific"/>
    <property type="evidence" value="ECO:0007669"/>
    <property type="project" value="TreeGrafter"/>
</dbReference>
<keyword evidence="2" id="KW-0805">Transcription regulation</keyword>
<dbReference type="EMBL" id="UYRT01081508">
    <property type="protein sequence ID" value="VDN24540.1"/>
    <property type="molecule type" value="Genomic_DNA"/>
</dbReference>
<evidence type="ECO:0000256" key="6">
    <source>
        <dbReference type="SAM" id="Coils"/>
    </source>
</evidence>
<dbReference type="InterPro" id="IPR004827">
    <property type="entry name" value="bZIP"/>
</dbReference>
<proteinExistence type="predicted"/>
<dbReference type="OrthoDB" id="674948at2759"/>
<dbReference type="SMART" id="SM00338">
    <property type="entry name" value="BRLZ"/>
    <property type="match status" value="1"/>
</dbReference>
<evidence type="ECO:0000313" key="9">
    <source>
        <dbReference type="Proteomes" id="UP000271098"/>
    </source>
</evidence>
<keyword evidence="5" id="KW-0539">Nucleus</keyword>
<gene>
    <name evidence="8" type="ORF">GPUH_LOCUS14653</name>
</gene>
<keyword evidence="4" id="KW-0804">Transcription</keyword>
<dbReference type="PROSITE" id="PS00036">
    <property type="entry name" value="BZIP_BASIC"/>
    <property type="match status" value="1"/>
</dbReference>
<dbReference type="GO" id="GO:0005634">
    <property type="term" value="C:nucleus"/>
    <property type="evidence" value="ECO:0007669"/>
    <property type="project" value="TreeGrafter"/>
</dbReference>
<dbReference type="WBParaSite" id="GPUH_0001467201-mRNA-1">
    <property type="protein sequence ID" value="GPUH_0001467201-mRNA-1"/>
    <property type="gene ID" value="GPUH_0001467201"/>
</dbReference>
<reference evidence="10" key="1">
    <citation type="submission" date="2016-06" db="UniProtKB">
        <authorList>
            <consortium name="WormBaseParasite"/>
        </authorList>
    </citation>
    <scope>IDENTIFICATION</scope>
</reference>
<organism evidence="10">
    <name type="scientific">Gongylonema pulchrum</name>
    <dbReference type="NCBI Taxonomy" id="637853"/>
    <lineage>
        <taxon>Eukaryota</taxon>
        <taxon>Metazoa</taxon>
        <taxon>Ecdysozoa</taxon>
        <taxon>Nematoda</taxon>
        <taxon>Chromadorea</taxon>
        <taxon>Rhabditida</taxon>
        <taxon>Spirurina</taxon>
        <taxon>Spiruromorpha</taxon>
        <taxon>Spiruroidea</taxon>
        <taxon>Gongylonematidae</taxon>
        <taxon>Gongylonema</taxon>
    </lineage>
</organism>
<dbReference type="GO" id="GO:0005789">
    <property type="term" value="C:endoplasmic reticulum membrane"/>
    <property type="evidence" value="ECO:0007669"/>
    <property type="project" value="UniProtKB-SubCell"/>
</dbReference>
<dbReference type="PROSITE" id="PS50217">
    <property type="entry name" value="BZIP"/>
    <property type="match status" value="1"/>
</dbReference>
<evidence type="ECO:0000256" key="3">
    <source>
        <dbReference type="ARBA" id="ARBA00023125"/>
    </source>
</evidence>
<evidence type="ECO:0000256" key="5">
    <source>
        <dbReference type="ARBA" id="ARBA00023242"/>
    </source>
</evidence>
<protein>
    <submittedName>
        <fullName evidence="10">BZIP domain-containing protein</fullName>
    </submittedName>
</protein>
<reference evidence="8 9" key="2">
    <citation type="submission" date="2018-11" db="EMBL/GenBank/DDBJ databases">
        <authorList>
            <consortium name="Pathogen Informatics"/>
        </authorList>
    </citation>
    <scope>NUCLEOTIDE SEQUENCE [LARGE SCALE GENOMIC DNA]</scope>
</reference>
<dbReference type="Gene3D" id="1.20.5.170">
    <property type="match status" value="1"/>
</dbReference>
<evidence type="ECO:0000313" key="8">
    <source>
        <dbReference type="EMBL" id="VDN24540.1"/>
    </source>
</evidence>